<dbReference type="InterPro" id="IPR003170">
    <property type="entry name" value="MurB"/>
</dbReference>
<dbReference type="NCBIfam" id="NF000755">
    <property type="entry name" value="PRK00046.1"/>
    <property type="match status" value="1"/>
</dbReference>
<protein>
    <recommendedName>
        <fullName evidence="7 20">UDP-N-acetylenolpyruvoylglucosamine reductase</fullName>
        <ecNumber evidence="6 20">1.3.1.98</ecNumber>
    </recommendedName>
    <alternativeName>
        <fullName evidence="18 20">UDP-N-acetylmuramate dehydrogenase</fullName>
    </alternativeName>
</protein>
<dbReference type="GO" id="GO:0008762">
    <property type="term" value="F:UDP-N-acetylmuramate dehydrogenase activity"/>
    <property type="evidence" value="ECO:0007669"/>
    <property type="project" value="UniProtKB-UniRule"/>
</dbReference>
<name>A0A0D8L3N7_MORMO</name>
<comment type="cofactor">
    <cofactor evidence="1 20">
        <name>FAD</name>
        <dbReference type="ChEBI" id="CHEBI:57692"/>
    </cofactor>
</comment>
<keyword evidence="16 20" id="KW-0131">Cell cycle</keyword>
<dbReference type="InterPro" id="IPR016167">
    <property type="entry name" value="FAD-bd_PCMH_sub1"/>
</dbReference>
<dbReference type="PANTHER" id="PTHR21071:SF4">
    <property type="entry name" value="UDP-N-ACETYLENOLPYRUVOYLGLUCOSAMINE REDUCTASE"/>
    <property type="match status" value="1"/>
</dbReference>
<comment type="catalytic activity">
    <reaction evidence="19 20">
        <text>UDP-N-acetyl-alpha-D-muramate + NADP(+) = UDP-N-acetyl-3-O-(1-carboxyvinyl)-alpha-D-glucosamine + NADPH + H(+)</text>
        <dbReference type="Rhea" id="RHEA:12248"/>
        <dbReference type="ChEBI" id="CHEBI:15378"/>
        <dbReference type="ChEBI" id="CHEBI:57783"/>
        <dbReference type="ChEBI" id="CHEBI:58349"/>
        <dbReference type="ChEBI" id="CHEBI:68483"/>
        <dbReference type="ChEBI" id="CHEBI:70757"/>
        <dbReference type="EC" id="1.3.1.98"/>
    </reaction>
</comment>
<gene>
    <name evidence="20 22" type="primary">murB</name>
    <name evidence="22" type="ORF">UA45_19190</name>
</gene>
<evidence type="ECO:0000256" key="5">
    <source>
        <dbReference type="ARBA" id="ARBA00010485"/>
    </source>
</evidence>
<dbReference type="Gene3D" id="3.90.78.10">
    <property type="entry name" value="UDP-N-acetylenolpyruvoylglucosamine reductase, C-terminal domain"/>
    <property type="match status" value="1"/>
</dbReference>
<keyword evidence="8 20" id="KW-0963">Cytoplasm</keyword>
<evidence type="ECO:0000256" key="14">
    <source>
        <dbReference type="ARBA" id="ARBA00022984"/>
    </source>
</evidence>
<evidence type="ECO:0000256" key="7">
    <source>
        <dbReference type="ARBA" id="ARBA00015188"/>
    </source>
</evidence>
<dbReference type="Gene3D" id="3.30.43.10">
    <property type="entry name" value="Uridine Diphospho-n-acetylenolpyruvylglucosamine Reductase, domain 2"/>
    <property type="match status" value="1"/>
</dbReference>
<dbReference type="Proteomes" id="UP000032582">
    <property type="component" value="Unassembled WGS sequence"/>
</dbReference>
<evidence type="ECO:0000313" key="22">
    <source>
        <dbReference type="EMBL" id="KJF76324.1"/>
    </source>
</evidence>
<comment type="function">
    <text evidence="2 20">Cell wall formation.</text>
</comment>
<sequence length="345" mass="37745">MSLKPADSLRQLHTFGIEAGARHIDVAETISDLCRLWLAAQTEKSPFLLLGCGSNVLFTADFNGAVVINRIPGKTVRETPDTWFIEVGAGENWHELIRWMLANSIYGMENLALIPGCAGTAPIQNIGAYGTEFKDVCDYVDITSLSDGQTTRLTAEECRFGYRDSIFKHDYQQGYAITAVGLKLPKVWKPNLSYGDLKSLDPATVTPQQVFDMVCQMRMSKLPDPAVTGNAGSFFKNPVVTAECAQKIKAQYPDCPQYVVADGIKLAAGWLIDQCQLKGHQEGGAAVHMNQALVLINRDNATGDDVIRLARYVRQQVAARFGVQLEPEVRFIGADGEISATEAIA</sequence>
<evidence type="ECO:0000256" key="20">
    <source>
        <dbReference type="HAMAP-Rule" id="MF_00037"/>
    </source>
</evidence>
<evidence type="ECO:0000256" key="8">
    <source>
        <dbReference type="ARBA" id="ARBA00022490"/>
    </source>
</evidence>
<feature type="active site" evidence="20">
    <location>
        <position position="328"/>
    </location>
</feature>
<evidence type="ECO:0000256" key="12">
    <source>
        <dbReference type="ARBA" id="ARBA00022857"/>
    </source>
</evidence>
<evidence type="ECO:0000256" key="9">
    <source>
        <dbReference type="ARBA" id="ARBA00022618"/>
    </source>
</evidence>
<feature type="active site" description="Proton donor" evidence="20">
    <location>
        <position position="233"/>
    </location>
</feature>
<evidence type="ECO:0000256" key="2">
    <source>
        <dbReference type="ARBA" id="ARBA00003921"/>
    </source>
</evidence>
<evidence type="ECO:0000256" key="1">
    <source>
        <dbReference type="ARBA" id="ARBA00001974"/>
    </source>
</evidence>
<keyword evidence="9 20" id="KW-0132">Cell division</keyword>
<dbReference type="EMBL" id="JZSH01000349">
    <property type="protein sequence ID" value="KJF76324.1"/>
    <property type="molecule type" value="Genomic_DNA"/>
</dbReference>
<evidence type="ECO:0000256" key="11">
    <source>
        <dbReference type="ARBA" id="ARBA00022827"/>
    </source>
</evidence>
<dbReference type="AlphaFoldDB" id="A0A0D8L3N7"/>
<keyword evidence="12 20" id="KW-0521">NADP</keyword>
<dbReference type="GO" id="GO:0071949">
    <property type="term" value="F:FAD binding"/>
    <property type="evidence" value="ECO:0007669"/>
    <property type="project" value="InterPro"/>
</dbReference>
<keyword evidence="15 20" id="KW-0560">Oxidoreductase</keyword>
<comment type="caution">
    <text evidence="22">The sequence shown here is derived from an EMBL/GenBank/DDBJ whole genome shotgun (WGS) entry which is preliminary data.</text>
</comment>
<dbReference type="NCBIfam" id="TIGR00179">
    <property type="entry name" value="murB"/>
    <property type="match status" value="1"/>
</dbReference>
<comment type="subcellular location">
    <subcellularLocation>
        <location evidence="3 20">Cytoplasm</location>
    </subcellularLocation>
</comment>
<evidence type="ECO:0000256" key="3">
    <source>
        <dbReference type="ARBA" id="ARBA00004496"/>
    </source>
</evidence>
<organism evidence="22 23">
    <name type="scientific">Morganella morganii</name>
    <name type="common">Proteus morganii</name>
    <dbReference type="NCBI Taxonomy" id="582"/>
    <lineage>
        <taxon>Bacteria</taxon>
        <taxon>Pseudomonadati</taxon>
        <taxon>Pseudomonadota</taxon>
        <taxon>Gammaproteobacteria</taxon>
        <taxon>Enterobacterales</taxon>
        <taxon>Morganellaceae</taxon>
        <taxon>Morganella</taxon>
    </lineage>
</organism>
<dbReference type="EC" id="1.3.1.98" evidence="6 20"/>
<dbReference type="Pfam" id="PF02873">
    <property type="entry name" value="MurB_C"/>
    <property type="match status" value="1"/>
</dbReference>
<dbReference type="Gene3D" id="3.30.465.10">
    <property type="match status" value="1"/>
</dbReference>
<dbReference type="PANTHER" id="PTHR21071">
    <property type="entry name" value="UDP-N-ACETYLENOLPYRUVOYLGLUCOSAMINE REDUCTASE"/>
    <property type="match status" value="1"/>
</dbReference>
<evidence type="ECO:0000256" key="13">
    <source>
        <dbReference type="ARBA" id="ARBA00022960"/>
    </source>
</evidence>
<dbReference type="InterPro" id="IPR006094">
    <property type="entry name" value="Oxid_FAD_bind_N"/>
</dbReference>
<dbReference type="PROSITE" id="PS51387">
    <property type="entry name" value="FAD_PCMH"/>
    <property type="match status" value="1"/>
</dbReference>
<accession>A0A0D8L3N7</accession>
<keyword evidence="17 20" id="KW-0961">Cell wall biogenesis/degradation</keyword>
<dbReference type="GO" id="GO:0071555">
    <property type="term" value="P:cell wall organization"/>
    <property type="evidence" value="ECO:0007669"/>
    <property type="project" value="UniProtKB-KW"/>
</dbReference>
<evidence type="ECO:0000313" key="23">
    <source>
        <dbReference type="Proteomes" id="UP000032582"/>
    </source>
</evidence>
<keyword evidence="11 20" id="KW-0274">FAD</keyword>
<dbReference type="InterPro" id="IPR036635">
    <property type="entry name" value="MurB_C_sf"/>
</dbReference>
<dbReference type="InterPro" id="IPR016166">
    <property type="entry name" value="FAD-bd_PCMH"/>
</dbReference>
<dbReference type="GO" id="GO:0005829">
    <property type="term" value="C:cytosol"/>
    <property type="evidence" value="ECO:0007669"/>
    <property type="project" value="TreeGrafter"/>
</dbReference>
<dbReference type="SUPFAM" id="SSF56194">
    <property type="entry name" value="Uridine diphospho-N-Acetylenolpyruvylglucosamine reductase, MurB, C-terminal domain"/>
    <property type="match status" value="1"/>
</dbReference>
<evidence type="ECO:0000256" key="4">
    <source>
        <dbReference type="ARBA" id="ARBA00004752"/>
    </source>
</evidence>
<evidence type="ECO:0000259" key="21">
    <source>
        <dbReference type="PROSITE" id="PS51387"/>
    </source>
</evidence>
<feature type="active site" evidence="20">
    <location>
        <position position="163"/>
    </location>
</feature>
<keyword evidence="10 20" id="KW-0285">Flavoprotein</keyword>
<dbReference type="InterPro" id="IPR016169">
    <property type="entry name" value="FAD-bd_PCMH_sub2"/>
</dbReference>
<keyword evidence="14 20" id="KW-0573">Peptidoglycan synthesis</keyword>
<dbReference type="InterPro" id="IPR036318">
    <property type="entry name" value="FAD-bd_PCMH-like_sf"/>
</dbReference>
<dbReference type="Pfam" id="PF01565">
    <property type="entry name" value="FAD_binding_4"/>
    <property type="match status" value="1"/>
</dbReference>
<dbReference type="HAMAP" id="MF_00037">
    <property type="entry name" value="MurB"/>
    <property type="match status" value="1"/>
</dbReference>
<evidence type="ECO:0000256" key="17">
    <source>
        <dbReference type="ARBA" id="ARBA00023316"/>
    </source>
</evidence>
<evidence type="ECO:0000256" key="16">
    <source>
        <dbReference type="ARBA" id="ARBA00023306"/>
    </source>
</evidence>
<dbReference type="UniPathway" id="UPA00219"/>
<evidence type="ECO:0000256" key="19">
    <source>
        <dbReference type="ARBA" id="ARBA00048914"/>
    </source>
</evidence>
<dbReference type="GO" id="GO:0009252">
    <property type="term" value="P:peptidoglycan biosynthetic process"/>
    <property type="evidence" value="ECO:0007669"/>
    <property type="project" value="UniProtKB-UniRule"/>
</dbReference>
<dbReference type="GO" id="GO:0008360">
    <property type="term" value="P:regulation of cell shape"/>
    <property type="evidence" value="ECO:0007669"/>
    <property type="project" value="UniProtKB-KW"/>
</dbReference>
<dbReference type="GO" id="GO:0051301">
    <property type="term" value="P:cell division"/>
    <property type="evidence" value="ECO:0007669"/>
    <property type="project" value="UniProtKB-KW"/>
</dbReference>
<feature type="domain" description="FAD-binding PCMH-type" evidence="21">
    <location>
        <begin position="15"/>
        <end position="187"/>
    </location>
</feature>
<dbReference type="InterPro" id="IPR011601">
    <property type="entry name" value="MurB_C"/>
</dbReference>
<reference evidence="22 23" key="1">
    <citation type="submission" date="2015-02" db="EMBL/GenBank/DDBJ databases">
        <title>Whole genome shotgun sequencing of cultured foodborne pathogen.</title>
        <authorList>
            <person name="Timme R."/>
            <person name="Allard M.W."/>
            <person name="Strain E."/>
            <person name="Evans P.S."/>
            <person name="Brown E."/>
        </authorList>
    </citation>
    <scope>NUCLEOTIDE SEQUENCE [LARGE SCALE GENOMIC DNA]</scope>
    <source>
        <strain evidence="22 23">GCSL-TSO-24</strain>
    </source>
</reference>
<evidence type="ECO:0000256" key="10">
    <source>
        <dbReference type="ARBA" id="ARBA00022630"/>
    </source>
</evidence>
<comment type="pathway">
    <text evidence="4 20">Cell wall biogenesis; peptidoglycan biosynthesis.</text>
</comment>
<proteinExistence type="inferred from homology"/>
<dbReference type="PATRIC" id="fig|582.24.peg.6118"/>
<evidence type="ECO:0000256" key="15">
    <source>
        <dbReference type="ARBA" id="ARBA00023002"/>
    </source>
</evidence>
<evidence type="ECO:0000256" key="18">
    <source>
        <dbReference type="ARBA" id="ARBA00031026"/>
    </source>
</evidence>
<evidence type="ECO:0000256" key="6">
    <source>
        <dbReference type="ARBA" id="ARBA00012518"/>
    </source>
</evidence>
<keyword evidence="13 20" id="KW-0133">Cell shape</keyword>
<comment type="similarity">
    <text evidence="5 20">Belongs to the MurB family.</text>
</comment>
<dbReference type="SUPFAM" id="SSF56176">
    <property type="entry name" value="FAD-binding/transporter-associated domain-like"/>
    <property type="match status" value="1"/>
</dbReference>